<dbReference type="InterPro" id="IPR040031">
    <property type="entry name" value="Codanin-1"/>
</dbReference>
<evidence type="ECO:0000313" key="2">
    <source>
        <dbReference type="EMBL" id="CAE1173704.1"/>
    </source>
</evidence>
<dbReference type="OrthoDB" id="20982at2759"/>
<name>A0A812BBQ5_ACAPH</name>
<dbReference type="AlphaFoldDB" id="A0A812BBQ5"/>
<evidence type="ECO:0000313" key="3">
    <source>
        <dbReference type="Proteomes" id="UP000597762"/>
    </source>
</evidence>
<organism evidence="2 3">
    <name type="scientific">Acanthosepion pharaonis</name>
    <name type="common">Pharaoh cuttlefish</name>
    <name type="synonym">Sepia pharaonis</name>
    <dbReference type="NCBI Taxonomy" id="158019"/>
    <lineage>
        <taxon>Eukaryota</taxon>
        <taxon>Metazoa</taxon>
        <taxon>Spiralia</taxon>
        <taxon>Lophotrochozoa</taxon>
        <taxon>Mollusca</taxon>
        <taxon>Cephalopoda</taxon>
        <taxon>Coleoidea</taxon>
        <taxon>Decapodiformes</taxon>
        <taxon>Sepiida</taxon>
        <taxon>Sepiina</taxon>
        <taxon>Sepiidae</taxon>
        <taxon>Acanthosepion</taxon>
    </lineage>
</organism>
<dbReference type="Proteomes" id="UP000597762">
    <property type="component" value="Unassembled WGS sequence"/>
</dbReference>
<dbReference type="EMBL" id="CAHIKZ030000426">
    <property type="protein sequence ID" value="CAE1173704.1"/>
    <property type="molecule type" value="Genomic_DNA"/>
</dbReference>
<accession>A0A812BBQ5</accession>
<dbReference type="PANTHER" id="PTHR28678:SF1">
    <property type="entry name" value="CODANIN-1"/>
    <property type="match status" value="1"/>
</dbReference>
<dbReference type="PANTHER" id="PTHR28678">
    <property type="entry name" value="CODANIN-1"/>
    <property type="match status" value="1"/>
</dbReference>
<gene>
    <name evidence="2" type="ORF">SPHA_12774</name>
</gene>
<evidence type="ECO:0000256" key="1">
    <source>
        <dbReference type="SAM" id="MobiDB-lite"/>
    </source>
</evidence>
<proteinExistence type="predicted"/>
<dbReference type="GO" id="GO:0005634">
    <property type="term" value="C:nucleus"/>
    <property type="evidence" value="ECO:0007669"/>
    <property type="project" value="TreeGrafter"/>
</dbReference>
<comment type="caution">
    <text evidence="2">The sequence shown here is derived from an EMBL/GenBank/DDBJ whole genome shotgun (WGS) entry which is preliminary data.</text>
</comment>
<sequence>MANVLEFLFKGRCKPDHVVSWIQMETQQTDVPEVLLSFQSERREFIPFLLNYLRGQTSHLLQKSKSASPSPVKWKQKAKPQISTPNPTVRTLSSSLFPNLTVEIFFLIQLLVVRCTKEDIDETDCIGHDFLRSIHNVVYFSLKVLEKLLWLLPSLGPTVLKLLSDNPRVESFSPVLKQCLCKIQENKDSSTQLSPLLPRSSIGGVSFQAETDNRNNFPTPKSFSMFRAQRLQERFIIPLSTNGPSPPPSFTGSQEFFHDFILSANNHVFNQHISDLLKAKILELDKYQFVSLQSVNEDNGNASSDIKREFKSCLLTLRLLAKFLGFLTFLPYQSINSLPEEVHPAYLEIRNNSSPPCDILVYLKQASIKGRLCYTIPWVVEFLRIFIKEMNRELTKLSKPSKVISEVSLPSYHDTNSSSPSQVLIELKTILRQILLQECLPNIEKLKMLFDKANKMLSGRQKSSYHKCIWNHFL</sequence>
<dbReference type="GO" id="GO:0006325">
    <property type="term" value="P:chromatin organization"/>
    <property type="evidence" value="ECO:0007669"/>
    <property type="project" value="TreeGrafter"/>
</dbReference>
<feature type="region of interest" description="Disordered" evidence="1">
    <location>
        <begin position="63"/>
        <end position="86"/>
    </location>
</feature>
<reference evidence="2" key="1">
    <citation type="submission" date="2021-01" db="EMBL/GenBank/DDBJ databases">
        <authorList>
            <person name="Li R."/>
            <person name="Bekaert M."/>
        </authorList>
    </citation>
    <scope>NUCLEOTIDE SEQUENCE</scope>
    <source>
        <strain evidence="2">Farmed</strain>
    </source>
</reference>
<protein>
    <submittedName>
        <fullName evidence="2">CDAN1</fullName>
    </submittedName>
</protein>
<keyword evidence="3" id="KW-1185">Reference proteome</keyword>